<dbReference type="InterPro" id="IPR020849">
    <property type="entry name" value="Small_GTPase_Ras-type"/>
</dbReference>
<keyword evidence="6" id="KW-0040">ANK repeat</keyword>
<dbReference type="PROSITE" id="PS00138">
    <property type="entry name" value="SUBTILASE_SER"/>
    <property type="match status" value="1"/>
</dbReference>
<evidence type="ECO:0000259" key="9">
    <source>
        <dbReference type="Pfam" id="PF00082"/>
    </source>
</evidence>
<dbReference type="InterPro" id="IPR001806">
    <property type="entry name" value="Small_GTPase"/>
</dbReference>
<feature type="repeat" description="ANK" evidence="6">
    <location>
        <begin position="292"/>
        <end position="324"/>
    </location>
</feature>
<dbReference type="PANTHER" id="PTHR24070">
    <property type="entry name" value="RAS, DI-RAS, AND RHEB FAMILY MEMBERS OF SMALL GTPASE SUPERFAMILY"/>
    <property type="match status" value="1"/>
</dbReference>
<evidence type="ECO:0000256" key="8">
    <source>
        <dbReference type="SAM" id="MobiDB-lite"/>
    </source>
</evidence>
<dbReference type="GO" id="GO:0016020">
    <property type="term" value="C:membrane"/>
    <property type="evidence" value="ECO:0007669"/>
    <property type="project" value="InterPro"/>
</dbReference>
<dbReference type="SUPFAM" id="SSF48403">
    <property type="entry name" value="Ankyrin repeat"/>
    <property type="match status" value="1"/>
</dbReference>
<dbReference type="SUPFAM" id="SSF52743">
    <property type="entry name" value="Subtilisin-like"/>
    <property type="match status" value="1"/>
</dbReference>
<sequence>MASTSIPYHKLVVLGAGGVGKTALVIQLVVGAFVAEYDPTIEDSYKKKVHIDHEPCMIDILDTAGQEEYSAMREEYMKTGEGFVLVYSVLSRTSFEDVQIFYEQIMRVRAAQSTGPNSILRSPIICLVANKADSEGERTVSTSEGFALAKSSGALRLMLQQRLAYGHSEKQSIMDAVEEFRKEANFKSVPGGRRASLLSFFSWSRSSTPRPQHKARAPLSIVPQAAVDQLLVQAARRDDKKTVKQLLDMGADPDSPSVLDGSALYATVSVGHEQMVRLLLKNKASVNALGLADQSCLHAASLEGHTTLIELLIDCGAHIEAQSEKYGTPLLAAAARGQVGAVRTLLQHRANVNATGGIYGNALQAAAWIGNVEIAQILLNSGINLHARGKGNSTALQIACWAGKHEVVRLLLLHIHDSKGKYGSPLRAASANSHFDVMKLLFEFGAKEEDLANDVHNMPEHSHVQSDGSNHKRSQSTPMSVTPNPPELASQTTRLPDDPVRAVRDKSNQWLNRIAESDFNRDVVLAYSSKRGSIKAERVKVAVLDTGYDPDASFFDRPRTDRIKGWKDWADGSEISVDESGHGTHVVSLLMKVAPYADVYVARVARNVDGLGGAGESIAKRRQAILWAATEWRVDMISMSFGFDKEIIVNGEPVISNAINEAVLKRWGYILFFAAVANYGGNQKEMFPACHHSVIPIRGTNALGVFQDYNPPPDPNGPAVFGTLGVEVPAAWLSTHDGLAYKSGTSVATPIAAGIAAMVLSCASLSYADRVPSTPNPLRHLWMKGGMLSAFHYISTCMEPRCFYMSPWTFIQKSDEERKALLIVATANAR</sequence>
<dbReference type="AlphaFoldDB" id="A0AAV9P4M2"/>
<dbReference type="SMART" id="SM00173">
    <property type="entry name" value="RAS"/>
    <property type="match status" value="1"/>
</dbReference>
<dbReference type="GO" id="GO:0004252">
    <property type="term" value="F:serine-type endopeptidase activity"/>
    <property type="evidence" value="ECO:0007669"/>
    <property type="project" value="UniProtKB-UniRule"/>
</dbReference>
<evidence type="ECO:0000256" key="3">
    <source>
        <dbReference type="ARBA" id="ARBA00022801"/>
    </source>
</evidence>
<dbReference type="Gene3D" id="3.40.50.200">
    <property type="entry name" value="Peptidase S8/S53 domain"/>
    <property type="match status" value="1"/>
</dbReference>
<dbReference type="PRINTS" id="PR00449">
    <property type="entry name" value="RASTRNSFRMNG"/>
</dbReference>
<keyword evidence="5" id="KW-0342">GTP-binding</keyword>
<dbReference type="Proteomes" id="UP001337655">
    <property type="component" value="Unassembled WGS sequence"/>
</dbReference>
<dbReference type="InterPro" id="IPR002110">
    <property type="entry name" value="Ankyrin_rpt"/>
</dbReference>
<dbReference type="NCBIfam" id="TIGR00231">
    <property type="entry name" value="small_GTP"/>
    <property type="match status" value="1"/>
</dbReference>
<dbReference type="InterPro" id="IPR023828">
    <property type="entry name" value="Peptidase_S8_Ser-AS"/>
</dbReference>
<evidence type="ECO:0000313" key="11">
    <source>
        <dbReference type="Proteomes" id="UP001337655"/>
    </source>
</evidence>
<feature type="region of interest" description="Disordered" evidence="8">
    <location>
        <begin position="458"/>
        <end position="500"/>
    </location>
</feature>
<evidence type="ECO:0000256" key="1">
    <source>
        <dbReference type="ARBA" id="ARBA00022670"/>
    </source>
</evidence>
<dbReference type="Pfam" id="PF00023">
    <property type="entry name" value="Ank"/>
    <property type="match status" value="1"/>
</dbReference>
<evidence type="ECO:0000256" key="7">
    <source>
        <dbReference type="PROSITE-ProRule" id="PRU01240"/>
    </source>
</evidence>
<dbReference type="PROSITE" id="PS51421">
    <property type="entry name" value="RAS"/>
    <property type="match status" value="1"/>
</dbReference>
<dbReference type="GO" id="GO:0006508">
    <property type="term" value="P:proteolysis"/>
    <property type="evidence" value="ECO:0007669"/>
    <property type="project" value="UniProtKB-KW"/>
</dbReference>
<dbReference type="SUPFAM" id="SSF52540">
    <property type="entry name" value="P-loop containing nucleoside triphosphate hydrolases"/>
    <property type="match status" value="1"/>
</dbReference>
<accession>A0AAV9P4M2</accession>
<dbReference type="PROSITE" id="PS50297">
    <property type="entry name" value="ANK_REP_REGION"/>
    <property type="match status" value="1"/>
</dbReference>
<name>A0AAV9P4M2_9PEZI</name>
<dbReference type="InterPro" id="IPR000209">
    <property type="entry name" value="Peptidase_S8/S53_dom"/>
</dbReference>
<organism evidence="10 11">
    <name type="scientific">Saxophila tyrrhenica</name>
    <dbReference type="NCBI Taxonomy" id="1690608"/>
    <lineage>
        <taxon>Eukaryota</taxon>
        <taxon>Fungi</taxon>
        <taxon>Dikarya</taxon>
        <taxon>Ascomycota</taxon>
        <taxon>Pezizomycotina</taxon>
        <taxon>Dothideomycetes</taxon>
        <taxon>Dothideomycetidae</taxon>
        <taxon>Mycosphaerellales</taxon>
        <taxon>Extremaceae</taxon>
        <taxon>Saxophila</taxon>
    </lineage>
</organism>
<dbReference type="GeneID" id="89928721"/>
<dbReference type="InterPro" id="IPR005225">
    <property type="entry name" value="Small_GTP-bd"/>
</dbReference>
<feature type="active site" description="Charge relay system" evidence="7">
    <location>
        <position position="746"/>
    </location>
</feature>
<keyword evidence="1 7" id="KW-0645">Protease</keyword>
<dbReference type="CDD" id="cd00306">
    <property type="entry name" value="Peptidases_S8_S53"/>
    <property type="match status" value="1"/>
</dbReference>
<feature type="repeat" description="ANK" evidence="6">
    <location>
        <begin position="325"/>
        <end position="357"/>
    </location>
</feature>
<dbReference type="CDD" id="cd00876">
    <property type="entry name" value="Ras"/>
    <property type="match status" value="1"/>
</dbReference>
<dbReference type="Pfam" id="PF00082">
    <property type="entry name" value="Peptidase_S8"/>
    <property type="match status" value="1"/>
</dbReference>
<dbReference type="SMART" id="SM00175">
    <property type="entry name" value="RAB"/>
    <property type="match status" value="1"/>
</dbReference>
<dbReference type="PROSITE" id="PS51419">
    <property type="entry name" value="RAB"/>
    <property type="match status" value="1"/>
</dbReference>
<dbReference type="Pfam" id="PF12796">
    <property type="entry name" value="Ank_2"/>
    <property type="match status" value="1"/>
</dbReference>
<keyword evidence="11" id="KW-1185">Reference proteome</keyword>
<feature type="active site" description="Charge relay system" evidence="7">
    <location>
        <position position="582"/>
    </location>
</feature>
<dbReference type="InterPro" id="IPR027417">
    <property type="entry name" value="P-loop_NTPase"/>
</dbReference>
<reference evidence="10 11" key="1">
    <citation type="submission" date="2023-08" db="EMBL/GenBank/DDBJ databases">
        <title>Black Yeasts Isolated from many extreme environments.</title>
        <authorList>
            <person name="Coleine C."/>
            <person name="Stajich J.E."/>
            <person name="Selbmann L."/>
        </authorList>
    </citation>
    <scope>NUCLEOTIDE SEQUENCE [LARGE SCALE GENOMIC DNA]</scope>
    <source>
        <strain evidence="10 11">CCFEE 5935</strain>
    </source>
</reference>
<protein>
    <recommendedName>
        <fullName evidence="9">Peptidase S8/S53 domain-containing protein</fullName>
    </recommendedName>
</protein>
<dbReference type="SMART" id="SM00174">
    <property type="entry name" value="RHO"/>
    <property type="match status" value="1"/>
</dbReference>
<proteinExistence type="inferred from homology"/>
<dbReference type="SMART" id="SM00248">
    <property type="entry name" value="ANK"/>
    <property type="match status" value="7"/>
</dbReference>
<feature type="domain" description="Peptidase S8/S53" evidence="9">
    <location>
        <begin position="538"/>
        <end position="766"/>
    </location>
</feature>
<dbReference type="GO" id="GO:0003924">
    <property type="term" value="F:GTPase activity"/>
    <property type="evidence" value="ECO:0007669"/>
    <property type="project" value="InterPro"/>
</dbReference>
<dbReference type="Gene3D" id="3.40.50.300">
    <property type="entry name" value="P-loop containing nucleotide triphosphate hydrolases"/>
    <property type="match status" value="1"/>
</dbReference>
<dbReference type="PROSITE" id="PS50088">
    <property type="entry name" value="ANK_REPEAT"/>
    <property type="match status" value="2"/>
</dbReference>
<dbReference type="EMBL" id="JAVRRT010000011">
    <property type="protein sequence ID" value="KAK5167686.1"/>
    <property type="molecule type" value="Genomic_DNA"/>
</dbReference>
<evidence type="ECO:0000313" key="10">
    <source>
        <dbReference type="EMBL" id="KAK5167686.1"/>
    </source>
</evidence>
<dbReference type="InterPro" id="IPR036770">
    <property type="entry name" value="Ankyrin_rpt-contain_sf"/>
</dbReference>
<dbReference type="PROSITE" id="PS51892">
    <property type="entry name" value="SUBTILASE"/>
    <property type="match status" value="1"/>
</dbReference>
<keyword evidence="3 7" id="KW-0378">Hydrolase</keyword>
<evidence type="ECO:0000256" key="5">
    <source>
        <dbReference type="ARBA" id="ARBA00023134"/>
    </source>
</evidence>
<gene>
    <name evidence="10" type="ORF">LTR77_007385</name>
</gene>
<dbReference type="GO" id="GO:0007165">
    <property type="term" value="P:signal transduction"/>
    <property type="evidence" value="ECO:0007669"/>
    <property type="project" value="InterPro"/>
</dbReference>
<keyword evidence="2" id="KW-0547">Nucleotide-binding</keyword>
<dbReference type="Gene3D" id="1.25.40.20">
    <property type="entry name" value="Ankyrin repeat-containing domain"/>
    <property type="match status" value="2"/>
</dbReference>
<dbReference type="GO" id="GO:0005525">
    <property type="term" value="F:GTP binding"/>
    <property type="evidence" value="ECO:0007669"/>
    <property type="project" value="UniProtKB-KW"/>
</dbReference>
<evidence type="ECO:0000256" key="4">
    <source>
        <dbReference type="ARBA" id="ARBA00022825"/>
    </source>
</evidence>
<comment type="caution">
    <text evidence="10">The sequence shown here is derived from an EMBL/GenBank/DDBJ whole genome shotgun (WGS) entry which is preliminary data.</text>
</comment>
<feature type="active site" description="Charge relay system" evidence="7">
    <location>
        <position position="545"/>
    </location>
</feature>
<dbReference type="InterPro" id="IPR036852">
    <property type="entry name" value="Peptidase_S8/S53_dom_sf"/>
</dbReference>
<evidence type="ECO:0000256" key="6">
    <source>
        <dbReference type="PROSITE-ProRule" id="PRU00023"/>
    </source>
</evidence>
<dbReference type="Pfam" id="PF00071">
    <property type="entry name" value="Ras"/>
    <property type="match status" value="1"/>
</dbReference>
<evidence type="ECO:0000256" key="2">
    <source>
        <dbReference type="ARBA" id="ARBA00022741"/>
    </source>
</evidence>
<dbReference type="RefSeq" id="XP_064657392.1">
    <property type="nucleotide sequence ID" value="XM_064804622.1"/>
</dbReference>
<keyword evidence="4 7" id="KW-0720">Serine protease</keyword>
<comment type="similarity">
    <text evidence="7">Belongs to the peptidase S8 family.</text>
</comment>